<comment type="caution">
    <text evidence="2">The sequence shown here is derived from an EMBL/GenBank/DDBJ whole genome shotgun (WGS) entry which is preliminary data.</text>
</comment>
<evidence type="ECO:0000313" key="2">
    <source>
        <dbReference type="EMBL" id="MFC6059975.1"/>
    </source>
</evidence>
<gene>
    <name evidence="2" type="ORF">ACFP50_32645</name>
</gene>
<dbReference type="SUPFAM" id="SSF158745">
    <property type="entry name" value="LanC-like"/>
    <property type="match status" value="1"/>
</dbReference>
<dbReference type="InterPro" id="IPR007822">
    <property type="entry name" value="LANC-like"/>
</dbReference>
<proteinExistence type="predicted"/>
<keyword evidence="3" id="KW-1185">Reference proteome</keyword>
<sequence length="403" mass="42960">MITAETIAHALASPAPPPPDQPWRRQSLSDGPVGTALLHIERAHTGHGTWPQAHTWIKAAALRPVSASDTNGLFLGAPAVAFTLSCATAPDSARYQQALTGVDEHVIALAHRRVDAATHRARRGERPTFHEYDVFYGLTGIGAYLLRRHPGSSALERVLAYLVTLASPVHADRIGRVPGWWVGHDPSLTHAPEFPGGHANLGVAHGIAGPLLLMARALRHGVAVDGQAEAIHTTLAWLDQWRQDGSAGPWWPQHLTLNELRAGRPTQSGPARPSWCYGTPGIARAGQAAAIAVRDTVRQHQYEDAIARCLTDPHQLARLTDSSLCHGWAGVYQTAWRAAHDASVTVLHTAVSRLADALIRHTTAIAGRDPGLLLGDAGTALALITAARDAAPASGWDACLLID</sequence>
<accession>A0ABW1M9K5</accession>
<reference evidence="3" key="1">
    <citation type="journal article" date="2019" name="Int. J. Syst. Evol. Microbiol.">
        <title>The Global Catalogue of Microorganisms (GCM) 10K type strain sequencing project: providing services to taxonomists for standard genome sequencing and annotation.</title>
        <authorList>
            <consortium name="The Broad Institute Genomics Platform"/>
            <consortium name="The Broad Institute Genome Sequencing Center for Infectious Disease"/>
            <person name="Wu L."/>
            <person name="Ma J."/>
        </authorList>
    </citation>
    <scope>NUCLEOTIDE SEQUENCE [LARGE SCALE GENOMIC DNA]</scope>
    <source>
        <strain evidence="3">JCM 12763</strain>
    </source>
</reference>
<dbReference type="Proteomes" id="UP001596242">
    <property type="component" value="Unassembled WGS sequence"/>
</dbReference>
<dbReference type="Pfam" id="PF05147">
    <property type="entry name" value="LANC_like"/>
    <property type="match status" value="1"/>
</dbReference>
<feature type="region of interest" description="Disordered" evidence="1">
    <location>
        <begin position="8"/>
        <end position="31"/>
    </location>
</feature>
<dbReference type="RefSeq" id="WP_386405223.1">
    <property type="nucleotide sequence ID" value="NZ_JBHSPT010000104.1"/>
</dbReference>
<protein>
    <submittedName>
        <fullName evidence="2">Lanthionine synthetase C family protein</fullName>
    </submittedName>
</protein>
<organism evidence="2 3">
    <name type="scientific">Streptomyces pratens</name>
    <dbReference type="NCBI Taxonomy" id="887456"/>
    <lineage>
        <taxon>Bacteria</taxon>
        <taxon>Bacillati</taxon>
        <taxon>Actinomycetota</taxon>
        <taxon>Actinomycetes</taxon>
        <taxon>Kitasatosporales</taxon>
        <taxon>Streptomycetaceae</taxon>
        <taxon>Streptomyces</taxon>
    </lineage>
</organism>
<evidence type="ECO:0000256" key="1">
    <source>
        <dbReference type="SAM" id="MobiDB-lite"/>
    </source>
</evidence>
<dbReference type="EMBL" id="JBHSPT010000104">
    <property type="protein sequence ID" value="MFC6059975.1"/>
    <property type="molecule type" value="Genomic_DNA"/>
</dbReference>
<dbReference type="SMART" id="SM01260">
    <property type="entry name" value="LANC_like"/>
    <property type="match status" value="1"/>
</dbReference>
<dbReference type="InterPro" id="IPR033889">
    <property type="entry name" value="LanC"/>
</dbReference>
<evidence type="ECO:0000313" key="3">
    <source>
        <dbReference type="Proteomes" id="UP001596242"/>
    </source>
</evidence>
<name>A0ABW1M9K5_9ACTN</name>
<dbReference type="PRINTS" id="PR01950">
    <property type="entry name" value="LANCSUPER"/>
</dbReference>
<dbReference type="Gene3D" id="1.50.10.20">
    <property type="match status" value="1"/>
</dbReference>
<dbReference type="CDD" id="cd04793">
    <property type="entry name" value="LanC"/>
    <property type="match status" value="1"/>
</dbReference>
<dbReference type="PRINTS" id="PR01955">
    <property type="entry name" value="LANCFRANKIA"/>
</dbReference>